<dbReference type="PRINTS" id="PR00080">
    <property type="entry name" value="SDRFAMILY"/>
</dbReference>
<dbReference type="GO" id="GO:0006633">
    <property type="term" value="P:fatty acid biosynthetic process"/>
    <property type="evidence" value="ECO:0007669"/>
    <property type="project" value="TreeGrafter"/>
</dbReference>
<evidence type="ECO:0000256" key="3">
    <source>
        <dbReference type="RuleBase" id="RU000363"/>
    </source>
</evidence>
<dbReference type="InterPro" id="IPR036291">
    <property type="entry name" value="NAD(P)-bd_dom_sf"/>
</dbReference>
<dbReference type="EMBL" id="MHNZ01000036">
    <property type="protein sequence ID" value="OGZ55206.1"/>
    <property type="molecule type" value="Genomic_DNA"/>
</dbReference>
<evidence type="ECO:0000313" key="5">
    <source>
        <dbReference type="Proteomes" id="UP000177954"/>
    </source>
</evidence>
<evidence type="ECO:0000313" key="4">
    <source>
        <dbReference type="EMBL" id="OGZ55206.1"/>
    </source>
</evidence>
<dbReference type="Proteomes" id="UP000177954">
    <property type="component" value="Unassembled WGS sequence"/>
</dbReference>
<dbReference type="GO" id="GO:0048038">
    <property type="term" value="F:quinone binding"/>
    <property type="evidence" value="ECO:0007669"/>
    <property type="project" value="TreeGrafter"/>
</dbReference>
<dbReference type="PROSITE" id="PS00061">
    <property type="entry name" value="ADH_SHORT"/>
    <property type="match status" value="1"/>
</dbReference>
<proteinExistence type="inferred from homology"/>
<comment type="similarity">
    <text evidence="1 3">Belongs to the short-chain dehydrogenases/reductases (SDR) family.</text>
</comment>
<dbReference type="PRINTS" id="PR00081">
    <property type="entry name" value="GDHRDH"/>
</dbReference>
<dbReference type="CDD" id="cd05233">
    <property type="entry name" value="SDR_c"/>
    <property type="match status" value="1"/>
</dbReference>
<dbReference type="PANTHER" id="PTHR42760">
    <property type="entry name" value="SHORT-CHAIN DEHYDROGENASES/REDUCTASES FAMILY MEMBER"/>
    <property type="match status" value="1"/>
</dbReference>
<comment type="caution">
    <text evidence="4">The sequence shown here is derived from an EMBL/GenBank/DDBJ whole genome shotgun (WGS) entry which is preliminary data.</text>
</comment>
<evidence type="ECO:0008006" key="6">
    <source>
        <dbReference type="Google" id="ProtNLM"/>
    </source>
</evidence>
<name>A0A1G2GYB5_9BACT</name>
<keyword evidence="2" id="KW-0560">Oxidoreductase</keyword>
<dbReference type="STRING" id="1802129.A3J04_04070"/>
<evidence type="ECO:0000256" key="2">
    <source>
        <dbReference type="ARBA" id="ARBA00023002"/>
    </source>
</evidence>
<dbReference type="InterPro" id="IPR020904">
    <property type="entry name" value="Sc_DH/Rdtase_CS"/>
</dbReference>
<dbReference type="GO" id="GO:0016616">
    <property type="term" value="F:oxidoreductase activity, acting on the CH-OH group of donors, NAD or NADP as acceptor"/>
    <property type="evidence" value="ECO:0007669"/>
    <property type="project" value="TreeGrafter"/>
</dbReference>
<accession>A0A1G2GYB5</accession>
<dbReference type="Gene3D" id="3.40.50.720">
    <property type="entry name" value="NAD(P)-binding Rossmann-like Domain"/>
    <property type="match status" value="1"/>
</dbReference>
<dbReference type="AlphaFoldDB" id="A0A1G2GYB5"/>
<protein>
    <recommendedName>
        <fullName evidence="6">Short-chain dehydrogenase</fullName>
    </recommendedName>
</protein>
<dbReference type="Pfam" id="PF00106">
    <property type="entry name" value="adh_short"/>
    <property type="match status" value="1"/>
</dbReference>
<sequence length="231" mass="24934">MQSVIVTGGTGGIGSSIVQELCAKGFLVYVIGHSHEPKEMHNMVRFHRCDVGKLKDVEQFFKNIGHEAAEEIIALVNNAGIYGDDRGEELLRTNILGPYYMTNSFAAYRRAHSFSGRGAVINMGSAAALHGVTRSPLYAASKSALHRLGTAQALVYAQEGLLSINTLVPGPVATNMLLERKDSLEAAIQHTPSHTLTTPREIAEMISVLIEKRNHNIVGSIITIDGGRSIS</sequence>
<gene>
    <name evidence="4" type="ORF">A3J04_04070</name>
</gene>
<reference evidence="4 5" key="1">
    <citation type="journal article" date="2016" name="Nat. Commun.">
        <title>Thousands of microbial genomes shed light on interconnected biogeochemical processes in an aquifer system.</title>
        <authorList>
            <person name="Anantharaman K."/>
            <person name="Brown C.T."/>
            <person name="Hug L.A."/>
            <person name="Sharon I."/>
            <person name="Castelle C.J."/>
            <person name="Probst A.J."/>
            <person name="Thomas B.C."/>
            <person name="Singh A."/>
            <person name="Wilkins M.J."/>
            <person name="Karaoz U."/>
            <person name="Brodie E.L."/>
            <person name="Williams K.H."/>
            <person name="Hubbard S.S."/>
            <person name="Banfield J.F."/>
        </authorList>
    </citation>
    <scope>NUCLEOTIDE SEQUENCE [LARGE SCALE GENOMIC DNA]</scope>
</reference>
<evidence type="ECO:0000256" key="1">
    <source>
        <dbReference type="ARBA" id="ARBA00006484"/>
    </source>
</evidence>
<dbReference type="InterPro" id="IPR002347">
    <property type="entry name" value="SDR_fam"/>
</dbReference>
<organism evidence="4 5">
    <name type="scientific">Candidatus Ryanbacteria bacterium RIFCSPLOWO2_02_FULL_47_14</name>
    <dbReference type="NCBI Taxonomy" id="1802129"/>
    <lineage>
        <taxon>Bacteria</taxon>
        <taxon>Candidatus Ryaniibacteriota</taxon>
    </lineage>
</organism>
<dbReference type="PANTHER" id="PTHR42760:SF133">
    <property type="entry name" value="3-OXOACYL-[ACYL-CARRIER-PROTEIN] REDUCTASE"/>
    <property type="match status" value="1"/>
</dbReference>
<dbReference type="SUPFAM" id="SSF51735">
    <property type="entry name" value="NAD(P)-binding Rossmann-fold domains"/>
    <property type="match status" value="1"/>
</dbReference>